<dbReference type="InParanoid" id="A0A067PU81"/>
<name>A0A067PU81_9AGAM</name>
<protein>
    <submittedName>
        <fullName evidence="1">Uncharacterized protein</fullName>
    </submittedName>
</protein>
<dbReference type="EMBL" id="KL197717">
    <property type="protein sequence ID" value="KDQ58304.1"/>
    <property type="molecule type" value="Genomic_DNA"/>
</dbReference>
<accession>A0A067PU81</accession>
<sequence>MTHKFTVFAVEPTVPTPKFEPIATRETSAFPIGPFSLSDLVVGWIEQGRVVHFWDVRQDLHFHEASRCCFPDKIIPVDNQLLIFERYKRRVHIHQIPKIYSHRRGGRNNLGPEEGRSSPAFTQTHDFSTKIVNSIHDAVVLKDNNHLYLGLFAGDQSLCQFSLQPSDRSAAGSKRWRVIPALFGKSFLKNNKSANSRNALQARSSSTFSDHEILLVWKDFTFGMYAALQTTSPGYTTSETLAVQLTKFPQGEEYETRFDWSPLLARLVHLSPHGVLQVLDFVHPPAS</sequence>
<organism evidence="1 2">
    <name type="scientific">Jaapia argillacea MUCL 33604</name>
    <dbReference type="NCBI Taxonomy" id="933084"/>
    <lineage>
        <taxon>Eukaryota</taxon>
        <taxon>Fungi</taxon>
        <taxon>Dikarya</taxon>
        <taxon>Basidiomycota</taxon>
        <taxon>Agaricomycotina</taxon>
        <taxon>Agaricomycetes</taxon>
        <taxon>Agaricomycetidae</taxon>
        <taxon>Jaapiales</taxon>
        <taxon>Jaapiaceae</taxon>
        <taxon>Jaapia</taxon>
    </lineage>
</organism>
<proteinExistence type="predicted"/>
<evidence type="ECO:0000313" key="1">
    <source>
        <dbReference type="EMBL" id="KDQ58304.1"/>
    </source>
</evidence>
<keyword evidence="2" id="KW-1185">Reference proteome</keyword>
<dbReference type="AlphaFoldDB" id="A0A067PU81"/>
<reference evidence="2" key="1">
    <citation type="journal article" date="2014" name="Proc. Natl. Acad. Sci. U.S.A.">
        <title>Extensive sampling of basidiomycete genomes demonstrates inadequacy of the white-rot/brown-rot paradigm for wood decay fungi.</title>
        <authorList>
            <person name="Riley R."/>
            <person name="Salamov A.A."/>
            <person name="Brown D.W."/>
            <person name="Nagy L.G."/>
            <person name="Floudas D."/>
            <person name="Held B.W."/>
            <person name="Levasseur A."/>
            <person name="Lombard V."/>
            <person name="Morin E."/>
            <person name="Otillar R."/>
            <person name="Lindquist E.A."/>
            <person name="Sun H."/>
            <person name="LaButti K.M."/>
            <person name="Schmutz J."/>
            <person name="Jabbour D."/>
            <person name="Luo H."/>
            <person name="Baker S.E."/>
            <person name="Pisabarro A.G."/>
            <person name="Walton J.D."/>
            <person name="Blanchette R.A."/>
            <person name="Henrissat B."/>
            <person name="Martin F."/>
            <person name="Cullen D."/>
            <person name="Hibbett D.S."/>
            <person name="Grigoriev I.V."/>
        </authorList>
    </citation>
    <scope>NUCLEOTIDE SEQUENCE [LARGE SCALE GENOMIC DNA]</scope>
    <source>
        <strain evidence="2">MUCL 33604</strain>
    </source>
</reference>
<evidence type="ECO:0000313" key="2">
    <source>
        <dbReference type="Proteomes" id="UP000027265"/>
    </source>
</evidence>
<dbReference type="Proteomes" id="UP000027265">
    <property type="component" value="Unassembled WGS sequence"/>
</dbReference>
<dbReference type="HOGENOM" id="CLU_084527_0_0_1"/>
<gene>
    <name evidence="1" type="ORF">JAAARDRAFT_57269</name>
</gene>